<organism evidence="1 2">
    <name type="scientific">Methylorubrum populi</name>
    <dbReference type="NCBI Taxonomy" id="223967"/>
    <lineage>
        <taxon>Bacteria</taxon>
        <taxon>Pseudomonadati</taxon>
        <taxon>Pseudomonadota</taxon>
        <taxon>Alphaproteobacteria</taxon>
        <taxon>Hyphomicrobiales</taxon>
        <taxon>Methylobacteriaceae</taxon>
        <taxon>Methylorubrum</taxon>
    </lineage>
</organism>
<dbReference type="EMBL" id="AP014809">
    <property type="protein sequence ID" value="BAU93391.1"/>
    <property type="molecule type" value="Genomic_DNA"/>
</dbReference>
<protein>
    <submittedName>
        <fullName evidence="1">Uncharacterized protein</fullName>
    </submittedName>
</protein>
<accession>A0A160PLY1</accession>
<gene>
    <name evidence="1" type="ORF">MPPM_4786</name>
</gene>
<name>A0A160PLY1_9HYPH</name>
<reference evidence="1 2" key="1">
    <citation type="journal article" date="2016" name="Genome Announc.">
        <title>Complete Genome Sequence of Methylobacterium populi P-1M, Isolated from Pink-Pigmented Household Biofilm.</title>
        <authorList>
            <person name="Morohoshi T."/>
            <person name="Ikeda T."/>
        </authorList>
    </citation>
    <scope>NUCLEOTIDE SEQUENCE [LARGE SCALE GENOMIC DNA]</scope>
    <source>
        <strain evidence="1 2">P-1M</strain>
    </source>
</reference>
<evidence type="ECO:0000313" key="1">
    <source>
        <dbReference type="EMBL" id="BAU93391.1"/>
    </source>
</evidence>
<dbReference type="RefSeq" id="WP_096487131.1">
    <property type="nucleotide sequence ID" value="NZ_AP014809.1"/>
</dbReference>
<evidence type="ECO:0000313" key="2">
    <source>
        <dbReference type="Proteomes" id="UP000218288"/>
    </source>
</evidence>
<proteinExistence type="predicted"/>
<dbReference type="AlphaFoldDB" id="A0A160PLY1"/>
<sequence>MNTLSIDISRPEFAECAEDAVAQMMKVSEALHLLQRSRASLCMKVDGGTGQALVISDIGITSDAMSGACLRIEVGFKAVGP</sequence>
<dbReference type="Proteomes" id="UP000218288">
    <property type="component" value="Chromosome"/>
</dbReference>